<feature type="domain" description="FHA" evidence="10">
    <location>
        <begin position="558"/>
        <end position="612"/>
    </location>
</feature>
<evidence type="ECO:0000259" key="11">
    <source>
        <dbReference type="PROSITE" id="PS50011"/>
    </source>
</evidence>
<proteinExistence type="inferred from homology"/>
<protein>
    <recommendedName>
        <fullName evidence="14">Protein kinase domain-containing protein</fullName>
    </recommendedName>
</protein>
<dbReference type="EMBL" id="CP055898">
    <property type="protein sequence ID" value="QKX55313.1"/>
    <property type="molecule type" value="Genomic_DNA"/>
</dbReference>
<dbReference type="GO" id="GO:0006545">
    <property type="term" value="P:glycine biosynthetic process"/>
    <property type="evidence" value="ECO:0007669"/>
    <property type="project" value="TreeGrafter"/>
</dbReference>
<feature type="region of interest" description="Disordered" evidence="9">
    <location>
        <begin position="1472"/>
        <end position="1491"/>
    </location>
</feature>
<evidence type="ECO:0000256" key="2">
    <source>
        <dbReference type="ARBA" id="ARBA00005575"/>
    </source>
</evidence>
<gene>
    <name evidence="12" type="ORF">TRUGW13939_02405</name>
</gene>
<dbReference type="GO" id="GO:0006567">
    <property type="term" value="P:L-threonine catabolic process"/>
    <property type="evidence" value="ECO:0007669"/>
    <property type="project" value="TreeGrafter"/>
</dbReference>
<keyword evidence="7" id="KW-0456">Lyase</keyword>
<dbReference type="GeneID" id="55989914"/>
<dbReference type="SUPFAM" id="SSF53383">
    <property type="entry name" value="PLP-dependent transferases"/>
    <property type="match status" value="1"/>
</dbReference>
<dbReference type="Gene3D" id="3.30.200.20">
    <property type="entry name" value="Phosphorylase Kinase, domain 1"/>
    <property type="match status" value="1"/>
</dbReference>
<dbReference type="InterPro" id="IPR015422">
    <property type="entry name" value="PyrdxlP-dep_Trfase_small"/>
</dbReference>
<dbReference type="PANTHER" id="PTHR48097">
    <property type="entry name" value="L-THREONINE ALDOLASE-RELATED"/>
    <property type="match status" value="1"/>
</dbReference>
<dbReference type="InterPro" id="IPR015421">
    <property type="entry name" value="PyrdxlP-dep_Trfase_major"/>
</dbReference>
<feature type="compositionally biased region" description="Basic and acidic residues" evidence="9">
    <location>
        <begin position="1472"/>
        <end position="1485"/>
    </location>
</feature>
<dbReference type="GO" id="GO:0005524">
    <property type="term" value="F:ATP binding"/>
    <property type="evidence" value="ECO:0007669"/>
    <property type="project" value="UniProtKB-UniRule"/>
</dbReference>
<evidence type="ECO:0000256" key="6">
    <source>
        <dbReference type="ARBA" id="ARBA00022898"/>
    </source>
</evidence>
<dbReference type="OrthoDB" id="504170at2759"/>
<dbReference type="InterPro" id="IPR008271">
    <property type="entry name" value="Ser/Thr_kinase_AS"/>
</dbReference>
<dbReference type="InterPro" id="IPR008984">
    <property type="entry name" value="SMAD_FHA_dom_sf"/>
</dbReference>
<comment type="similarity">
    <text evidence="3">Belongs to the threonine aldolase family.</text>
</comment>
<evidence type="ECO:0000259" key="10">
    <source>
        <dbReference type="PROSITE" id="PS50006"/>
    </source>
</evidence>
<evidence type="ECO:0000256" key="4">
    <source>
        <dbReference type="ARBA" id="ARBA00022741"/>
    </source>
</evidence>
<evidence type="ECO:0008006" key="14">
    <source>
        <dbReference type="Google" id="ProtNLM"/>
    </source>
</evidence>
<comment type="similarity">
    <text evidence="2">Belongs to the protein kinase superfamily. CAMK Ser/Thr protein kinase family. CHEK2 subfamily.</text>
</comment>
<dbReference type="GO" id="GO:0004672">
    <property type="term" value="F:protein kinase activity"/>
    <property type="evidence" value="ECO:0007669"/>
    <property type="project" value="InterPro"/>
</dbReference>
<dbReference type="InterPro" id="IPR000253">
    <property type="entry name" value="FHA_dom"/>
</dbReference>
<feature type="region of interest" description="Disordered" evidence="9">
    <location>
        <begin position="1112"/>
        <end position="1218"/>
    </location>
</feature>
<dbReference type="InterPro" id="IPR001597">
    <property type="entry name" value="ArAA_b-elim_lyase/Thr_aldolase"/>
</dbReference>
<dbReference type="InterPro" id="IPR015424">
    <property type="entry name" value="PyrdxlP-dep_Trfase"/>
</dbReference>
<dbReference type="GO" id="GO:0008732">
    <property type="term" value="F:L-allo-threonine aldolase activity"/>
    <property type="evidence" value="ECO:0007669"/>
    <property type="project" value="TreeGrafter"/>
</dbReference>
<keyword evidence="4 8" id="KW-0547">Nucleotide-binding</keyword>
<dbReference type="InterPro" id="IPR011009">
    <property type="entry name" value="Kinase-like_dom_sf"/>
</dbReference>
<feature type="non-terminal residue" evidence="12">
    <location>
        <position position="1"/>
    </location>
</feature>
<dbReference type="FunFam" id="3.40.640.10:FF:000030">
    <property type="entry name" value="Low-specificity L-threonine aldolase"/>
    <property type="match status" value="1"/>
</dbReference>
<dbReference type="SUPFAM" id="SSF49879">
    <property type="entry name" value="SMAD/FHA domain"/>
    <property type="match status" value="1"/>
</dbReference>
<evidence type="ECO:0000256" key="1">
    <source>
        <dbReference type="ARBA" id="ARBA00001933"/>
    </source>
</evidence>
<dbReference type="Gene3D" id="2.60.200.20">
    <property type="match status" value="1"/>
</dbReference>
<dbReference type="FunFam" id="1.10.510.10:FF:000861">
    <property type="entry name" value="Serine/threonine-protein kinase RAD53"/>
    <property type="match status" value="1"/>
</dbReference>
<dbReference type="SMART" id="SM00240">
    <property type="entry name" value="FHA"/>
    <property type="match status" value="1"/>
</dbReference>
<dbReference type="InterPro" id="IPR000719">
    <property type="entry name" value="Prot_kinase_dom"/>
</dbReference>
<evidence type="ECO:0000256" key="3">
    <source>
        <dbReference type="ARBA" id="ARBA00006966"/>
    </source>
</evidence>
<sequence>RFVWHRNIPRFTPRTSLCSFTTGSPAHNAVNGLNGKTNTWHGLGAAEFDLRSDTMTKPTLSMLDAIAQSTLLDDVFGEDPTTNSLQEYVAERTKHEAGLLVMSGTMGNQVAIRTHLSQPPHSILCDHRAHIFRAEAGGVSMWTGATVYGVIPANGGHLTLEDLQANYVPPTDIHNCPTKLISLENTLDGMVMPLSETKRIVEWAHANRIKVHLDGARLWEAVVSGAGSLHEFASLFDSVSLCFSKGLGAPIGGVIVGSKEFIERARWFRKSIGGGTRQAGVISSAARVAVEETFGTGPNGEGGKLQETHVKAKKVAEMWTSKGGKLGGLVETNMVWLDLAASGLGPNDLGEIGQEKGLQLLGNRIIAHYQVSAEALRRLDEVFRVALSGEFKRSTDTNKPYGTRNNTASATIERFSDDGDPARHLRVTPLSSLLLLEKRPPATRTQPAHKIKINRAILDRSRIMEVNPTQGSTQPYSDPRRLGSHNSGLQDEDVSDILCILHPGSPSAHELVDATSRLDKGHQHILQRDEFEYDSDGAVSRDIALRLSSSVRDLSAGFVFGRNPQRCDILLSPEVTSKTVSNTHFRIFVNEEGILMLEDTSTNGTVVDSTRLWKRNGQTTRMLVNGSVIIVASDKKEVRFVVRIPPRDGFNVQYQENLIAYLHRVARHAAKVKNLQARTPMLQHTLQWTLGNPNQYGMHWTGGSIYNVTGQIGKGAFATVYKLATKQDGAVYAAKELDKRRFMKNGILDQKVDNEMQIMKDLRHPNIVQYIDHHEHDRWIYIIMEYVAGGELSAYLSGSGKIAEDMVKSITRQLLHALQYLHKRKITHRDIKPDNILISSLDPLRVKLSDFGLSKVVQEETFMKTFCGTLLYCAPEVYPEYDNYRQGAVRKRRRLGDPPPRTSPYNQSVDVWSLGAVLFHILCGSPPFTGRADDRGVQMLRTIMTTDVDYGLLEEAGVSAEGIDFVSQLLRTDPHDRPNEKQLFKHAWIANVADIDEYSDVENSAIEDGEHLPLITEAVEEELDASQLSINDNLEEEAFWEAGELGASQMKRPRLTEEADVRYPSLPSLKSFPVVDMPFTAAHPQRLFGEVTPSALRSSGIFEGLGPSAFSFGSSQSSGESMDDGDTAGGSAAAVHSFPESRFGGSSPGVWGVNSPMGPLQTSASDSDSLRFALRAADTPGTPRSRAEREGTPANEDLTDPGNNSPNAHEITPKALPIHRRHVELPLPDTASESSNPRDDQSFKFQQLRRDSNADLDELATTIDARTGKEISAEIPATTHRDASEGPTAVATTTPRTLPRTTFAKPLPLLGKLVSVPGSVIDLTLRLESRMTSWGRGPYATIVYPDRMDTRIPAYAIEVTFWSPGIESRIAEGIDWMDIPDVITILSTKTRKCIWVNGVELRRAPEAANGKQGFHYFGKIYTDDVITIFENGDKDKYLRFRCEFYHGESIGRRPASEQGFTVRQVLYPKSDSKQNRLANSKRDTSGNKVYA</sequence>
<dbReference type="Gene3D" id="3.40.640.10">
    <property type="entry name" value="Type I PLP-dependent aspartate aminotransferase-like (Major domain)"/>
    <property type="match status" value="1"/>
</dbReference>
<dbReference type="GO" id="GO:0005829">
    <property type="term" value="C:cytosol"/>
    <property type="evidence" value="ECO:0007669"/>
    <property type="project" value="TreeGrafter"/>
</dbReference>
<evidence type="ECO:0000256" key="9">
    <source>
        <dbReference type="SAM" id="MobiDB-lite"/>
    </source>
</evidence>
<dbReference type="RefSeq" id="XP_035341492.1">
    <property type="nucleotide sequence ID" value="XM_035485599.1"/>
</dbReference>
<organism evidence="12 13">
    <name type="scientific">Talaromyces rugulosus</name>
    <name type="common">Penicillium rugulosum</name>
    <dbReference type="NCBI Taxonomy" id="121627"/>
    <lineage>
        <taxon>Eukaryota</taxon>
        <taxon>Fungi</taxon>
        <taxon>Dikarya</taxon>
        <taxon>Ascomycota</taxon>
        <taxon>Pezizomycotina</taxon>
        <taxon>Eurotiomycetes</taxon>
        <taxon>Eurotiomycetidae</taxon>
        <taxon>Eurotiales</taxon>
        <taxon>Trichocomaceae</taxon>
        <taxon>Talaromyces</taxon>
        <taxon>Talaromyces sect. Islandici</taxon>
    </lineage>
</organism>
<keyword evidence="5 8" id="KW-0067">ATP-binding</keyword>
<dbReference type="SMART" id="SM00220">
    <property type="entry name" value="S_TKc"/>
    <property type="match status" value="1"/>
</dbReference>
<evidence type="ECO:0000313" key="13">
    <source>
        <dbReference type="Proteomes" id="UP000509510"/>
    </source>
</evidence>
<dbReference type="InterPro" id="IPR017441">
    <property type="entry name" value="Protein_kinase_ATP_BS"/>
</dbReference>
<dbReference type="PROSITE" id="PS00108">
    <property type="entry name" value="PROTEIN_KINASE_ST"/>
    <property type="match status" value="1"/>
</dbReference>
<dbReference type="PROSITE" id="PS50006">
    <property type="entry name" value="FHA_DOMAIN"/>
    <property type="match status" value="1"/>
</dbReference>
<evidence type="ECO:0000256" key="5">
    <source>
        <dbReference type="ARBA" id="ARBA00022840"/>
    </source>
</evidence>
<dbReference type="FunFam" id="3.30.200.20:FF:000470">
    <property type="entry name" value="Serine/threonine-protein kinase RAD53"/>
    <property type="match status" value="1"/>
</dbReference>
<keyword evidence="13" id="KW-1185">Reference proteome</keyword>
<keyword evidence="6" id="KW-0663">Pyridoxal phosphate</keyword>
<dbReference type="KEGG" id="trg:TRUGW13939_02405"/>
<dbReference type="Gene3D" id="1.10.510.10">
    <property type="entry name" value="Transferase(Phosphotransferase) domain 1"/>
    <property type="match status" value="1"/>
</dbReference>
<feature type="binding site" evidence="8">
    <location>
        <position position="735"/>
    </location>
    <ligand>
        <name>ATP</name>
        <dbReference type="ChEBI" id="CHEBI:30616"/>
    </ligand>
</feature>
<evidence type="ECO:0000256" key="7">
    <source>
        <dbReference type="ARBA" id="ARBA00023239"/>
    </source>
</evidence>
<name>A0A7H8QQ83_TALRU</name>
<dbReference type="Pfam" id="PF00069">
    <property type="entry name" value="Pkinase"/>
    <property type="match status" value="1"/>
</dbReference>
<dbReference type="InterPro" id="IPR023603">
    <property type="entry name" value="Low_specificity_L-TA-like"/>
</dbReference>
<dbReference type="PROSITE" id="PS50011">
    <property type="entry name" value="PROTEIN_KINASE_DOM"/>
    <property type="match status" value="1"/>
</dbReference>
<dbReference type="PANTHER" id="PTHR48097:SF9">
    <property type="entry name" value="L-THREONINE ALDOLASE"/>
    <property type="match status" value="1"/>
</dbReference>
<dbReference type="Proteomes" id="UP000509510">
    <property type="component" value="Chromosome I"/>
</dbReference>
<dbReference type="PROSITE" id="PS00107">
    <property type="entry name" value="PROTEIN_KINASE_ATP"/>
    <property type="match status" value="1"/>
</dbReference>
<dbReference type="Pfam" id="PF00498">
    <property type="entry name" value="FHA"/>
    <property type="match status" value="1"/>
</dbReference>
<evidence type="ECO:0000313" key="12">
    <source>
        <dbReference type="EMBL" id="QKX55313.1"/>
    </source>
</evidence>
<dbReference type="Pfam" id="PF01212">
    <property type="entry name" value="Beta_elim_lyase"/>
    <property type="match status" value="1"/>
</dbReference>
<dbReference type="Gene3D" id="3.90.1150.10">
    <property type="entry name" value="Aspartate Aminotransferase, domain 1"/>
    <property type="match status" value="1"/>
</dbReference>
<dbReference type="NCBIfam" id="NF041359">
    <property type="entry name" value="GntG_guanitoxin"/>
    <property type="match status" value="1"/>
</dbReference>
<accession>A0A7H8QQ83</accession>
<dbReference type="SUPFAM" id="SSF56112">
    <property type="entry name" value="Protein kinase-like (PK-like)"/>
    <property type="match status" value="1"/>
</dbReference>
<comment type="cofactor">
    <cofactor evidence="1">
        <name>pyridoxal 5'-phosphate</name>
        <dbReference type="ChEBI" id="CHEBI:597326"/>
    </cofactor>
</comment>
<evidence type="ECO:0000256" key="8">
    <source>
        <dbReference type="PROSITE-ProRule" id="PRU10141"/>
    </source>
</evidence>
<feature type="compositionally biased region" description="Polar residues" evidence="9">
    <location>
        <begin position="467"/>
        <end position="476"/>
    </location>
</feature>
<feature type="domain" description="Protein kinase" evidence="11">
    <location>
        <begin position="706"/>
        <end position="989"/>
    </location>
</feature>
<feature type="region of interest" description="Disordered" evidence="9">
    <location>
        <begin position="1265"/>
        <end position="1293"/>
    </location>
</feature>
<feature type="region of interest" description="Disordered" evidence="9">
    <location>
        <begin position="466"/>
        <end position="487"/>
    </location>
</feature>
<reference evidence="13" key="1">
    <citation type="submission" date="2020-06" db="EMBL/GenBank/DDBJ databases">
        <title>A chromosome-scale genome assembly of Talaromyces rugulosus W13939.</title>
        <authorList>
            <person name="Wang B."/>
            <person name="Guo L."/>
            <person name="Ye K."/>
            <person name="Wang L."/>
        </authorList>
    </citation>
    <scope>NUCLEOTIDE SEQUENCE [LARGE SCALE GENOMIC DNA]</scope>
    <source>
        <strain evidence="13">W13939</strain>
    </source>
</reference>